<dbReference type="EMBL" id="JACJPY010000073">
    <property type="protein sequence ID" value="MBD2151937.1"/>
    <property type="molecule type" value="Genomic_DNA"/>
</dbReference>
<dbReference type="RefSeq" id="WP_190352352.1">
    <property type="nucleotide sequence ID" value="NZ_JACJPY010000073.1"/>
</dbReference>
<organism evidence="1 2">
    <name type="scientific">Pseudanabaena cinerea FACHB-1277</name>
    <dbReference type="NCBI Taxonomy" id="2949581"/>
    <lineage>
        <taxon>Bacteria</taxon>
        <taxon>Bacillati</taxon>
        <taxon>Cyanobacteriota</taxon>
        <taxon>Cyanophyceae</taxon>
        <taxon>Pseudanabaenales</taxon>
        <taxon>Pseudanabaenaceae</taxon>
        <taxon>Pseudanabaena</taxon>
        <taxon>Pseudanabaena cinerea</taxon>
    </lineage>
</organism>
<dbReference type="AlphaFoldDB" id="A0A926UVE9"/>
<accession>A0A926UVE9</accession>
<proteinExistence type="predicted"/>
<gene>
    <name evidence="1" type="ORF">H6F44_17675</name>
</gene>
<evidence type="ECO:0000313" key="1">
    <source>
        <dbReference type="EMBL" id="MBD2151937.1"/>
    </source>
</evidence>
<name>A0A926UVE9_9CYAN</name>
<evidence type="ECO:0000313" key="2">
    <source>
        <dbReference type="Proteomes" id="UP000631421"/>
    </source>
</evidence>
<comment type="caution">
    <text evidence="1">The sequence shown here is derived from an EMBL/GenBank/DDBJ whole genome shotgun (WGS) entry which is preliminary data.</text>
</comment>
<reference evidence="1" key="2">
    <citation type="submission" date="2020-08" db="EMBL/GenBank/DDBJ databases">
        <authorList>
            <person name="Chen M."/>
            <person name="Teng W."/>
            <person name="Zhao L."/>
            <person name="Hu C."/>
            <person name="Zhou Y."/>
            <person name="Han B."/>
            <person name="Song L."/>
            <person name="Shu W."/>
        </authorList>
    </citation>
    <scope>NUCLEOTIDE SEQUENCE</scope>
    <source>
        <strain evidence="1">FACHB-1277</strain>
    </source>
</reference>
<dbReference type="Proteomes" id="UP000631421">
    <property type="component" value="Unassembled WGS sequence"/>
</dbReference>
<keyword evidence="2" id="KW-1185">Reference proteome</keyword>
<sequence>MANDSDRTQNIPVKLEDGKIKKTWRSQITFGSLTQILRSILFTFSFSLVI</sequence>
<reference evidence="1" key="1">
    <citation type="journal article" date="2015" name="ISME J.">
        <title>Draft Genome Sequence of Streptomyces incarnatus NRRL8089, which Produces the Nucleoside Antibiotic Sinefungin.</title>
        <authorList>
            <person name="Oshima K."/>
            <person name="Hattori M."/>
            <person name="Shimizu H."/>
            <person name="Fukuda K."/>
            <person name="Nemoto M."/>
            <person name="Inagaki K."/>
            <person name="Tamura T."/>
        </authorList>
    </citation>
    <scope>NUCLEOTIDE SEQUENCE</scope>
    <source>
        <strain evidence="1">FACHB-1277</strain>
    </source>
</reference>
<protein>
    <submittedName>
        <fullName evidence="1">Uncharacterized protein</fullName>
    </submittedName>
</protein>